<dbReference type="SUPFAM" id="SSF69065">
    <property type="entry name" value="RNase III domain-like"/>
    <property type="match status" value="1"/>
</dbReference>
<proteinExistence type="predicted"/>
<evidence type="ECO:0000259" key="2">
    <source>
        <dbReference type="PROSITE" id="PS50142"/>
    </source>
</evidence>
<accession>A0A1I8F4U9</accession>
<evidence type="ECO:0000313" key="3">
    <source>
        <dbReference type="Proteomes" id="UP000095280"/>
    </source>
</evidence>
<name>A0A1I8F4U9_9PLAT</name>
<keyword evidence="1" id="KW-0378">Hydrolase</keyword>
<dbReference type="GO" id="GO:0005634">
    <property type="term" value="C:nucleus"/>
    <property type="evidence" value="ECO:0007669"/>
    <property type="project" value="TreeGrafter"/>
</dbReference>
<dbReference type="GO" id="GO:0031054">
    <property type="term" value="P:pre-miRNA processing"/>
    <property type="evidence" value="ECO:0007669"/>
    <property type="project" value="InterPro"/>
</dbReference>
<protein>
    <submittedName>
        <fullName evidence="4">RNase III domain-containing protein</fullName>
    </submittedName>
</protein>
<evidence type="ECO:0000313" key="4">
    <source>
        <dbReference type="WBParaSite" id="maker-unitig_20613-snap-gene-0.1-mRNA-1"/>
    </source>
</evidence>
<dbReference type="Proteomes" id="UP000095280">
    <property type="component" value="Unplaced"/>
</dbReference>
<dbReference type="GO" id="GO:0005737">
    <property type="term" value="C:cytoplasm"/>
    <property type="evidence" value="ECO:0007669"/>
    <property type="project" value="TreeGrafter"/>
</dbReference>
<dbReference type="PANTHER" id="PTHR14950:SF37">
    <property type="entry name" value="ENDORIBONUCLEASE DICER"/>
    <property type="match status" value="1"/>
</dbReference>
<dbReference type="GO" id="GO:0030422">
    <property type="term" value="P:siRNA processing"/>
    <property type="evidence" value="ECO:0007669"/>
    <property type="project" value="InterPro"/>
</dbReference>
<keyword evidence="3" id="KW-1185">Reference proteome</keyword>
<organism evidence="3 4">
    <name type="scientific">Macrostomum lignano</name>
    <dbReference type="NCBI Taxonomy" id="282301"/>
    <lineage>
        <taxon>Eukaryota</taxon>
        <taxon>Metazoa</taxon>
        <taxon>Spiralia</taxon>
        <taxon>Lophotrochozoa</taxon>
        <taxon>Platyhelminthes</taxon>
        <taxon>Rhabditophora</taxon>
        <taxon>Macrostomorpha</taxon>
        <taxon>Macrostomida</taxon>
        <taxon>Macrostomidae</taxon>
        <taxon>Macrostomum</taxon>
    </lineage>
</organism>
<dbReference type="PANTHER" id="PTHR14950">
    <property type="entry name" value="DICER-RELATED"/>
    <property type="match status" value="1"/>
</dbReference>
<feature type="domain" description="RNase III" evidence="2">
    <location>
        <begin position="186"/>
        <end position="205"/>
    </location>
</feature>
<reference evidence="4" key="1">
    <citation type="submission" date="2016-11" db="UniProtKB">
        <authorList>
            <consortium name="WormBaseParasite"/>
        </authorList>
    </citation>
    <scope>IDENTIFICATION</scope>
</reference>
<dbReference type="WBParaSite" id="maker-unitig_20613-snap-gene-0.1-mRNA-1">
    <property type="protein sequence ID" value="maker-unitig_20613-snap-gene-0.1-mRNA-1"/>
    <property type="gene ID" value="maker-unitig_20613-snap-gene-0.1"/>
</dbReference>
<dbReference type="GO" id="GO:0006309">
    <property type="term" value="P:apoptotic DNA fragmentation"/>
    <property type="evidence" value="ECO:0007669"/>
    <property type="project" value="TreeGrafter"/>
</dbReference>
<evidence type="ECO:0000256" key="1">
    <source>
        <dbReference type="ARBA" id="ARBA00022801"/>
    </source>
</evidence>
<dbReference type="Gene3D" id="1.10.1520.10">
    <property type="entry name" value="Ribonuclease III domain"/>
    <property type="match status" value="1"/>
</dbReference>
<dbReference type="Pfam" id="PF20932">
    <property type="entry name" value="Dicer_dsRBD"/>
    <property type="match status" value="1"/>
</dbReference>
<dbReference type="AlphaFoldDB" id="A0A1I8F4U9"/>
<dbReference type="PROSITE" id="PS50142">
    <property type="entry name" value="RNASE_3_2"/>
    <property type="match status" value="1"/>
</dbReference>
<dbReference type="GO" id="GO:0070578">
    <property type="term" value="C:RISC-loading complex"/>
    <property type="evidence" value="ECO:0007669"/>
    <property type="project" value="TreeGrafter"/>
</dbReference>
<sequence>RPARLPLVRHRSRRARRQHRRRRGLANVRQIPCAERRRDFGVNRSRTGSPANRIRRIRIVIGYRFRNRAYLCCRRSRTRLTTGTTSLTAISGSSFWGDAYLFHDSAAIRPPYSPISDRLSASITTFSGALAVKWGFHSTSAASVPLCTRSLTSLCSSRKDDKADNWDFVTSEEADFDDRPEDVEIPKCLGDIFESVAGAVFLDSGMSLDTVVAVFYPLMKERIECYTAEIPKSLFRELLETEPDCHKVE</sequence>
<dbReference type="GO" id="GO:0004525">
    <property type="term" value="F:ribonuclease III activity"/>
    <property type="evidence" value="ECO:0007669"/>
    <property type="project" value="InterPro"/>
</dbReference>
<dbReference type="InterPro" id="IPR044441">
    <property type="entry name" value="DICER_DSRM"/>
</dbReference>
<dbReference type="GO" id="GO:0003723">
    <property type="term" value="F:RNA binding"/>
    <property type="evidence" value="ECO:0007669"/>
    <property type="project" value="InterPro"/>
</dbReference>
<dbReference type="InterPro" id="IPR000999">
    <property type="entry name" value="RNase_III_dom"/>
</dbReference>
<dbReference type="GO" id="GO:0004530">
    <property type="term" value="F:deoxyribonuclease I activity"/>
    <property type="evidence" value="ECO:0007669"/>
    <property type="project" value="TreeGrafter"/>
</dbReference>
<dbReference type="InterPro" id="IPR036389">
    <property type="entry name" value="RNase_III_sf"/>
</dbReference>